<evidence type="ECO:0000313" key="6">
    <source>
        <dbReference type="Proteomes" id="UP000190637"/>
    </source>
</evidence>
<evidence type="ECO:0000256" key="2">
    <source>
        <dbReference type="ARBA" id="ARBA00022553"/>
    </source>
</evidence>
<keyword evidence="2" id="KW-0597">Phosphoprotein</keyword>
<dbReference type="InterPro" id="IPR006162">
    <property type="entry name" value="Ppantetheine_attach_site"/>
</dbReference>
<accession>A0A1T4TIF9</accession>
<evidence type="ECO:0000259" key="4">
    <source>
        <dbReference type="PROSITE" id="PS50075"/>
    </source>
</evidence>
<dbReference type="Pfam" id="PF00550">
    <property type="entry name" value="PP-binding"/>
    <property type="match status" value="1"/>
</dbReference>
<feature type="region of interest" description="Disordered" evidence="3">
    <location>
        <begin position="36"/>
        <end position="56"/>
    </location>
</feature>
<protein>
    <submittedName>
        <fullName evidence="5">Acyl carrier protein</fullName>
    </submittedName>
</protein>
<dbReference type="Gene3D" id="1.10.1200.10">
    <property type="entry name" value="ACP-like"/>
    <property type="match status" value="1"/>
</dbReference>
<evidence type="ECO:0000313" key="5">
    <source>
        <dbReference type="EMBL" id="SKA39999.1"/>
    </source>
</evidence>
<feature type="domain" description="Carrier" evidence="4">
    <location>
        <begin position="55"/>
        <end position="144"/>
    </location>
</feature>
<evidence type="ECO:0000256" key="3">
    <source>
        <dbReference type="SAM" id="MobiDB-lite"/>
    </source>
</evidence>
<gene>
    <name evidence="5" type="ORF">SAMN02745673_05024</name>
</gene>
<dbReference type="PROSITE" id="PS50075">
    <property type="entry name" value="CARRIER"/>
    <property type="match status" value="1"/>
</dbReference>
<dbReference type="SUPFAM" id="SSF47336">
    <property type="entry name" value="ACP-like"/>
    <property type="match status" value="1"/>
</dbReference>
<sequence length="144" mass="16053">MFIGCPVFAGGFPLVFAAPSRRAPYPFPDVPGCAGPSHPFTDVPDPLTRSRPSVRDEFDRENGAAVMWDEKFENTLRESLPFLAPDEELREDMSLMGAGLDSMGIVQLLSRLEDAYDVRFRDEALTLETFETPGTLWKVLTGLR</sequence>
<name>A0A1T4TIF9_9ACTN</name>
<evidence type="ECO:0000256" key="1">
    <source>
        <dbReference type="ARBA" id="ARBA00022450"/>
    </source>
</evidence>
<dbReference type="AlphaFoldDB" id="A0A1T4TIF9"/>
<dbReference type="STRING" id="1122192.SAMN02745673_05024"/>
<organism evidence="5 6">
    <name type="scientific">Marinactinospora thermotolerans DSM 45154</name>
    <dbReference type="NCBI Taxonomy" id="1122192"/>
    <lineage>
        <taxon>Bacteria</taxon>
        <taxon>Bacillati</taxon>
        <taxon>Actinomycetota</taxon>
        <taxon>Actinomycetes</taxon>
        <taxon>Streptosporangiales</taxon>
        <taxon>Nocardiopsidaceae</taxon>
        <taxon>Marinactinospora</taxon>
    </lineage>
</organism>
<dbReference type="InterPro" id="IPR009081">
    <property type="entry name" value="PP-bd_ACP"/>
</dbReference>
<dbReference type="Proteomes" id="UP000190637">
    <property type="component" value="Unassembled WGS sequence"/>
</dbReference>
<dbReference type="PROSITE" id="PS00012">
    <property type="entry name" value="PHOSPHOPANTETHEINE"/>
    <property type="match status" value="1"/>
</dbReference>
<dbReference type="EMBL" id="FUWS01000026">
    <property type="protein sequence ID" value="SKA39999.1"/>
    <property type="molecule type" value="Genomic_DNA"/>
</dbReference>
<keyword evidence="1" id="KW-0596">Phosphopantetheine</keyword>
<proteinExistence type="predicted"/>
<keyword evidence="6" id="KW-1185">Reference proteome</keyword>
<reference evidence="5 6" key="1">
    <citation type="submission" date="2017-02" db="EMBL/GenBank/DDBJ databases">
        <authorList>
            <person name="Peterson S.W."/>
        </authorList>
    </citation>
    <scope>NUCLEOTIDE SEQUENCE [LARGE SCALE GENOMIC DNA]</scope>
    <source>
        <strain evidence="5 6">DSM 45154</strain>
    </source>
</reference>
<dbReference type="InterPro" id="IPR036736">
    <property type="entry name" value="ACP-like_sf"/>
</dbReference>